<dbReference type="GO" id="GO:0035267">
    <property type="term" value="C:NuA4 histone acetyltransferase complex"/>
    <property type="evidence" value="ECO:0007669"/>
    <property type="project" value="InterPro"/>
</dbReference>
<keyword evidence="3 6" id="KW-0805">Transcription regulation</keyword>
<keyword evidence="10" id="KW-1185">Reference proteome</keyword>
<evidence type="ECO:0000259" key="8">
    <source>
        <dbReference type="Pfam" id="PF10513"/>
    </source>
</evidence>
<keyword evidence="4 6" id="KW-0804">Transcription</keyword>
<dbReference type="EMBL" id="JAINDJ010000006">
    <property type="protein sequence ID" value="KAG9444435.1"/>
    <property type="molecule type" value="Genomic_DNA"/>
</dbReference>
<comment type="caution">
    <text evidence="9">The sequence shown here is derived from an EMBL/GenBank/DDBJ whole genome shotgun (WGS) entry which is preliminary data.</text>
</comment>
<dbReference type="InterPro" id="IPR024943">
    <property type="entry name" value="Enhancer_polycomb"/>
</dbReference>
<evidence type="ECO:0000256" key="4">
    <source>
        <dbReference type="ARBA" id="ARBA00023163"/>
    </source>
</evidence>
<dbReference type="Pfam" id="PF10513">
    <property type="entry name" value="EPL1"/>
    <property type="match status" value="1"/>
</dbReference>
<comment type="similarity">
    <text evidence="2 6">Belongs to the enhancer of polycomb family.</text>
</comment>
<feature type="compositionally biased region" description="Basic residues" evidence="7">
    <location>
        <begin position="410"/>
        <end position="428"/>
    </location>
</feature>
<evidence type="ECO:0000256" key="3">
    <source>
        <dbReference type="ARBA" id="ARBA00023015"/>
    </source>
</evidence>
<proteinExistence type="inferred from homology"/>
<dbReference type="GO" id="GO:0006357">
    <property type="term" value="P:regulation of transcription by RNA polymerase II"/>
    <property type="evidence" value="ECO:0007669"/>
    <property type="project" value="InterPro"/>
</dbReference>
<dbReference type="AlphaFoldDB" id="A0AAV7E6H2"/>
<evidence type="ECO:0000256" key="6">
    <source>
        <dbReference type="RuleBase" id="RU361124"/>
    </source>
</evidence>
<sequence>MRRCVGTEAVAIRVSKLYDIDVDGGEGELAKIAASRVRIFPFGDVPSSMPSVGTRRSTRVFVPKSVKTSPDVDTVRVLRSGKRLSSDTTKTHGEDDDWLKLLGSPRVDAADFRRWKRENRWHANEMVEAECYRTGLDNSGDSGDVRVERSGNDVHGVLPAKVDQERRFGIVYSRKRRRAKDRMYGIQFVRKQRRKKGLVGHTTETGKLENCMRGFVCSWASLVIFVRFSRSSLVRFERLFITVLRWMKKSHIRLAEFAAFLLSESMSVVLSQHGIHFSVQCNLRDRIRCSSSGEDAISTDGICTVYGACNSVPSVSVNFSALPCYFMNLHVKILMRSFYLPPLLAQYLQTLLKASRGDIIVYTDWISCYLKNIHQWLPASSTNSSLRNAIQYANKTINVTSENITNRKRGKFRRNKKRNSSRFGRGARHSLANSGLNGLIKLPSVADSMMGSVVVRPIAAYDNDLSDGKDRYSIFSSSRPNGRQRKSVRYSSSEKLKELKSTLVDIKQNLDTIRCAANVLVMQSDMCWRECGAEVMLESSNSKEWRLAVKTRGTTRYLHKAQEMRPSTSNRFTHAMMWAAEDGWKLEFCDRKDWMMFKELHRECCERNLQAATAVRTIPVPGVREVVGYEDGDNFQFVRPDVYISVEDDEIQRALMADSLYYDMDSEDEDWLEQLNCDVCESGNSEDGHNSHISKDNFEKIMYAFEKTAYSHPDDFSEESKALSLCPDLGRREILTVIFDYWLKKRKQKKVPLVRVFQAPPLKRAQLVQKPIFRKKRSFKRQASQVGRNRTESSVDVGAKEDVLRRVQEAEQAAKKAMDLATAKRSRAQMLMHNADLLTYKSVMAARIAEAAQLGDSCNAATSSIFV</sequence>
<feature type="domain" description="Enhancer of polycomb-like N-terminal" evidence="8">
    <location>
        <begin position="582"/>
        <end position="708"/>
    </location>
</feature>
<evidence type="ECO:0000256" key="5">
    <source>
        <dbReference type="ARBA" id="ARBA00023242"/>
    </source>
</evidence>
<evidence type="ECO:0000256" key="1">
    <source>
        <dbReference type="ARBA" id="ARBA00004123"/>
    </source>
</evidence>
<protein>
    <recommendedName>
        <fullName evidence="6">Enhancer of polycomb-like protein</fullName>
    </recommendedName>
</protein>
<comment type="subcellular location">
    <subcellularLocation>
        <location evidence="1 6">Nucleus</location>
    </subcellularLocation>
</comment>
<name>A0AAV7E6H2_ARIFI</name>
<dbReference type="InterPro" id="IPR019542">
    <property type="entry name" value="Enhancer_polycomb-like_N"/>
</dbReference>
<organism evidence="9 10">
    <name type="scientific">Aristolochia fimbriata</name>
    <name type="common">White veined hardy Dutchman's pipe vine</name>
    <dbReference type="NCBI Taxonomy" id="158543"/>
    <lineage>
        <taxon>Eukaryota</taxon>
        <taxon>Viridiplantae</taxon>
        <taxon>Streptophyta</taxon>
        <taxon>Embryophyta</taxon>
        <taxon>Tracheophyta</taxon>
        <taxon>Spermatophyta</taxon>
        <taxon>Magnoliopsida</taxon>
        <taxon>Magnoliidae</taxon>
        <taxon>Piperales</taxon>
        <taxon>Aristolochiaceae</taxon>
        <taxon>Aristolochia</taxon>
    </lineage>
</organism>
<reference evidence="9 10" key="1">
    <citation type="submission" date="2021-07" db="EMBL/GenBank/DDBJ databases">
        <title>The Aristolochia fimbriata genome: insights into angiosperm evolution, floral development and chemical biosynthesis.</title>
        <authorList>
            <person name="Jiao Y."/>
        </authorList>
    </citation>
    <scope>NUCLEOTIDE SEQUENCE [LARGE SCALE GENOMIC DNA]</scope>
    <source>
        <strain evidence="9">IBCAS-2021</strain>
        <tissue evidence="9">Leaf</tissue>
    </source>
</reference>
<evidence type="ECO:0000256" key="2">
    <source>
        <dbReference type="ARBA" id="ARBA00008035"/>
    </source>
</evidence>
<evidence type="ECO:0000313" key="9">
    <source>
        <dbReference type="EMBL" id="KAG9444435.1"/>
    </source>
</evidence>
<gene>
    <name evidence="9" type="ORF">H6P81_015775</name>
</gene>
<evidence type="ECO:0000313" key="10">
    <source>
        <dbReference type="Proteomes" id="UP000825729"/>
    </source>
</evidence>
<keyword evidence="5 6" id="KW-0539">Nucleus</keyword>
<dbReference type="PANTHER" id="PTHR14898">
    <property type="entry name" value="ENHANCER OF POLYCOMB"/>
    <property type="match status" value="1"/>
</dbReference>
<dbReference type="GO" id="GO:0005634">
    <property type="term" value="C:nucleus"/>
    <property type="evidence" value="ECO:0007669"/>
    <property type="project" value="UniProtKB-SubCell"/>
</dbReference>
<dbReference type="Proteomes" id="UP000825729">
    <property type="component" value="Unassembled WGS sequence"/>
</dbReference>
<accession>A0AAV7E6H2</accession>
<feature type="region of interest" description="Disordered" evidence="7">
    <location>
        <begin position="410"/>
        <end position="429"/>
    </location>
</feature>
<evidence type="ECO:0000256" key="7">
    <source>
        <dbReference type="SAM" id="MobiDB-lite"/>
    </source>
</evidence>